<dbReference type="Proteomes" id="UP000014400">
    <property type="component" value="Unassembled WGS sequence"/>
</dbReference>
<keyword evidence="2" id="KW-1185">Reference proteome</keyword>
<gene>
    <name evidence="1" type="ORF">HMPREF1476_00233</name>
</gene>
<dbReference type="STRING" id="1203554.HMPREF1476_00233"/>
<reference evidence="1 2" key="1">
    <citation type="submission" date="2013-04" db="EMBL/GenBank/DDBJ databases">
        <title>The Genome Sequence of Sutterella wadsworthensis HGA0223.</title>
        <authorList>
            <consortium name="The Broad Institute Genomics Platform"/>
            <person name="Earl A."/>
            <person name="Ward D."/>
            <person name="Feldgarden M."/>
            <person name="Gevers D."/>
            <person name="Schmidt T.M."/>
            <person name="Dover J."/>
            <person name="Dai D."/>
            <person name="Walker B."/>
            <person name="Young S."/>
            <person name="Zeng Q."/>
            <person name="Gargeya S."/>
            <person name="Fitzgerald M."/>
            <person name="Haas B."/>
            <person name="Abouelleil A."/>
            <person name="Allen A.W."/>
            <person name="Alvarado L."/>
            <person name="Arachchi H.M."/>
            <person name="Berlin A.M."/>
            <person name="Chapman S.B."/>
            <person name="Gainer-Dewar J."/>
            <person name="Goldberg J."/>
            <person name="Griggs A."/>
            <person name="Gujja S."/>
            <person name="Hansen M."/>
            <person name="Howarth C."/>
            <person name="Imamovic A."/>
            <person name="Ireland A."/>
            <person name="Larimer J."/>
            <person name="McCowan C."/>
            <person name="Murphy C."/>
            <person name="Pearson M."/>
            <person name="Poon T.W."/>
            <person name="Priest M."/>
            <person name="Roberts A."/>
            <person name="Saif S."/>
            <person name="Shea T."/>
            <person name="Sisk P."/>
            <person name="Sykes S."/>
            <person name="Wortman J."/>
            <person name="Nusbaum C."/>
            <person name="Birren B."/>
        </authorList>
    </citation>
    <scope>NUCLEOTIDE SEQUENCE [LARGE SCALE GENOMIC DNA]</scope>
    <source>
        <strain evidence="1 2">HGA0223</strain>
    </source>
</reference>
<dbReference type="EMBL" id="ATCF01000004">
    <property type="protein sequence ID" value="EPE01997.1"/>
    <property type="molecule type" value="Genomic_DNA"/>
</dbReference>
<sequence>MTNTIKVKPYNPVNELHSDDEIIDFLVDCYKEDSEGLTLARGMAFAMDSIGEPKTALLMIYVGMRLGREAAAQDKRINFSRSAPAI</sequence>
<accession>S3BNM7</accession>
<comment type="caution">
    <text evidence="1">The sequence shown here is derived from an EMBL/GenBank/DDBJ whole genome shotgun (WGS) entry which is preliminary data.</text>
</comment>
<dbReference type="eggNOG" id="ENOG5032QJC">
    <property type="taxonomic scope" value="Bacteria"/>
</dbReference>
<protein>
    <submittedName>
        <fullName evidence="1">Uncharacterized protein</fullName>
    </submittedName>
</protein>
<evidence type="ECO:0000313" key="1">
    <source>
        <dbReference type="EMBL" id="EPE01997.1"/>
    </source>
</evidence>
<dbReference type="HOGENOM" id="CLU_2572600_0_0_4"/>
<dbReference type="RefSeq" id="WP_005431841.1">
    <property type="nucleotide sequence ID" value="NZ_KE150480.1"/>
</dbReference>
<evidence type="ECO:0000313" key="2">
    <source>
        <dbReference type="Proteomes" id="UP000014400"/>
    </source>
</evidence>
<dbReference type="AlphaFoldDB" id="S3BNM7"/>
<organism evidence="1 2">
    <name type="scientific">Sutterella wadsworthensis HGA0223</name>
    <dbReference type="NCBI Taxonomy" id="1203554"/>
    <lineage>
        <taxon>Bacteria</taxon>
        <taxon>Pseudomonadati</taxon>
        <taxon>Pseudomonadota</taxon>
        <taxon>Betaproteobacteria</taxon>
        <taxon>Burkholderiales</taxon>
        <taxon>Sutterellaceae</taxon>
        <taxon>Sutterella</taxon>
    </lineage>
</organism>
<proteinExistence type="predicted"/>
<name>S3BNM7_9BURK</name>